<dbReference type="SMART" id="SM00229">
    <property type="entry name" value="RasGEFN"/>
    <property type="match status" value="1"/>
</dbReference>
<dbReference type="VEuPathDB" id="FungiDB:C5L36_0E03220"/>
<dbReference type="GO" id="GO:0005085">
    <property type="term" value="F:guanyl-nucleotide exchange factor activity"/>
    <property type="evidence" value="ECO:0007669"/>
    <property type="project" value="UniProtKB-KW"/>
</dbReference>
<evidence type="ECO:0000256" key="3">
    <source>
        <dbReference type="SAM" id="MobiDB-lite"/>
    </source>
</evidence>
<evidence type="ECO:0008006" key="8">
    <source>
        <dbReference type="Google" id="ProtNLM"/>
    </source>
</evidence>
<dbReference type="PANTHER" id="PTHR23113">
    <property type="entry name" value="GUANINE NUCLEOTIDE EXCHANGE FACTOR"/>
    <property type="match status" value="1"/>
</dbReference>
<dbReference type="EMBL" id="JQFK01000008">
    <property type="protein sequence ID" value="KGK39477.1"/>
    <property type="molecule type" value="Genomic_DNA"/>
</dbReference>
<organism evidence="6 7">
    <name type="scientific">Pichia kudriavzevii</name>
    <name type="common">Yeast</name>
    <name type="synonym">Issatchenkia orientalis</name>
    <dbReference type="NCBI Taxonomy" id="4909"/>
    <lineage>
        <taxon>Eukaryota</taxon>
        <taxon>Fungi</taxon>
        <taxon>Dikarya</taxon>
        <taxon>Ascomycota</taxon>
        <taxon>Saccharomycotina</taxon>
        <taxon>Pichiomycetes</taxon>
        <taxon>Pichiales</taxon>
        <taxon>Pichiaceae</taxon>
        <taxon>Pichia</taxon>
    </lineage>
</organism>
<evidence type="ECO:0000313" key="6">
    <source>
        <dbReference type="EMBL" id="KGK39477.1"/>
    </source>
</evidence>
<dbReference type="InterPro" id="IPR008937">
    <property type="entry name" value="Ras-like_GEF"/>
</dbReference>
<name>A0A099P5J9_PICKU</name>
<proteinExistence type="predicted"/>
<dbReference type="InterPro" id="IPR001895">
    <property type="entry name" value="RASGEF_cat_dom"/>
</dbReference>
<dbReference type="InterPro" id="IPR023578">
    <property type="entry name" value="Ras_GEF_dom_sf"/>
</dbReference>
<evidence type="ECO:0000313" key="7">
    <source>
        <dbReference type="Proteomes" id="UP000029867"/>
    </source>
</evidence>
<evidence type="ECO:0000259" key="5">
    <source>
        <dbReference type="PROSITE" id="PS50212"/>
    </source>
</evidence>
<dbReference type="Proteomes" id="UP000029867">
    <property type="component" value="Unassembled WGS sequence"/>
</dbReference>
<gene>
    <name evidence="6" type="ORF">JL09_g1309</name>
</gene>
<feature type="domain" description="N-terminal Ras-GEF" evidence="5">
    <location>
        <begin position="94"/>
        <end position="227"/>
    </location>
</feature>
<sequence length="1327" mass="152012">MSINSNGCAAYRDSVSFDDSDPPEINRMASRRSKGSMGSIGSIGSVGSVGSMADVKSGLNMQQLLLNFEENEPIFENELLYPTPTESEILHFDDNNKLMYGTVEALITYITSPDILNYQFLVDFFLTFRSYIQPLPLLELLLCRLSWCLKKSLDKSDKEKALVGKLTLIRTFVTIRHWLLNHFHDDFINDSMLRTLFATTINELGKHKKYVGDDCHNLQLKTIRDLKKTYIALVSLYWDVDNEMHNDLSDYDISSYQGLDATRLSIVGLNNLNDPSTRRLSVLSMLDNTSASNPLQSYLKKDSNQQYLKKDTNSFLYPKDSLNSLNIKKQDDMSTSPSIDLLYNTIIDKTPISGFVSLDNKKHFKGGFTTKGNIEISQDSTIRQIHPITKELSNEKTEPPIYKSNKNIVEKNTQVISRSASVKAKKRSFIKSIFGQSEKENGPQSLDYLIPQRDRKDEVQRTRSNVQQKQEKTIKENHHQDMIHNLEKQVLIKESSLDYLEEIVINEYQDMLQHPSFKHRYSKKLRGINRKSVLSMPMDLSMNFDVESGVNVLDSPTKIRPPRVSDNQPEKSMNLDRGDANHPSFSTPIDTFDWSDSNNLIETDNGNQVFVDMGVTTADLDNALNDGDIHSDRRSHSLSKDDKLQMERQSFQHFETKRFSQIPLKNKHLSDSRLLRHRHRRSLKNMSRKIEPLLSNPQQQQQAYFNETISVNNIKRQSVLSTKSYATYDSEFSTGSSEDRRELKNLNTEVTLRKKNAISNLRVEVGNDSNISEEFNDTELMDNTIHDQRQLGEILDSAGDLFGKPVNSILDAFLELPFNNDFGDAVRITSNISILPSPTPSQTYYNGLSQADINELAAIPDEKVDGDPFNYTLSKLRGECTKFQVIVGLNDADSNIHNKLDEEEIHRKHALAVVCESPTKAKDVIHDNIENTLNDQFHRNDSDVSDESKVEKQVRDLYIVNNSTSDSLQRTSVHSKATLGSKLEMSCYSAKMKETGSILSRVSTGKLLKNDAEKSNFELQSLMVTPQALNSREHGITVEDVLNENLHIPFIFKYDCDQIATQMTLIERDILLELEWRELINLKWDQPLRPYNSWLKLILDSKNKSGLELITLRFNLVNNWIISEILLCKDINLRVLTITRFIQLADKCRRIQNYGTLFQIMLALNSEVLRQLKSTWIRIDPITILRFKDLKDLTSPNNNFKCYRDEVTSVIPSKGFIPFLPLALSDLTMYSEMPTFVSSKHKDIDLDSLAEFDASSEIDYQLVNFEKFRVTGETVKNTIRHIEWSKFYELETNKEILSRCLYISSLSEEDMSLCLKQIELNPASPTF</sequence>
<reference evidence="7" key="1">
    <citation type="journal article" date="2014" name="Microb. Cell Fact.">
        <title>Exploiting Issatchenkia orientalis SD108 for succinic acid production.</title>
        <authorList>
            <person name="Xiao H."/>
            <person name="Shao Z."/>
            <person name="Jiang Y."/>
            <person name="Dole S."/>
            <person name="Zhao H."/>
        </authorList>
    </citation>
    <scope>NUCLEOTIDE SEQUENCE [LARGE SCALE GENOMIC DNA]</scope>
    <source>
        <strain evidence="7">SD108</strain>
    </source>
</reference>
<dbReference type="PROSITE" id="PS50009">
    <property type="entry name" value="RASGEF_CAT"/>
    <property type="match status" value="1"/>
</dbReference>
<dbReference type="SUPFAM" id="SSF48366">
    <property type="entry name" value="Ras GEF"/>
    <property type="match status" value="1"/>
</dbReference>
<dbReference type="PANTHER" id="PTHR23113:SF363">
    <property type="entry name" value="PROTEIN SON OF SEVENLESS"/>
    <property type="match status" value="1"/>
</dbReference>
<keyword evidence="1 2" id="KW-0344">Guanine-nucleotide releasing factor</keyword>
<dbReference type="GO" id="GO:0005886">
    <property type="term" value="C:plasma membrane"/>
    <property type="evidence" value="ECO:0007669"/>
    <property type="project" value="TreeGrafter"/>
</dbReference>
<dbReference type="eggNOG" id="KOG3417">
    <property type="taxonomic scope" value="Eukaryota"/>
</dbReference>
<dbReference type="GO" id="GO:0007265">
    <property type="term" value="P:Ras protein signal transduction"/>
    <property type="evidence" value="ECO:0007669"/>
    <property type="project" value="TreeGrafter"/>
</dbReference>
<evidence type="ECO:0000256" key="2">
    <source>
        <dbReference type="PROSITE-ProRule" id="PRU00168"/>
    </source>
</evidence>
<dbReference type="Gene3D" id="1.10.840.10">
    <property type="entry name" value="Ras guanine-nucleotide exchange factors catalytic domain"/>
    <property type="match status" value="1"/>
</dbReference>
<dbReference type="Pfam" id="PF00617">
    <property type="entry name" value="RasGEF"/>
    <property type="match status" value="1"/>
</dbReference>
<dbReference type="PROSITE" id="PS50212">
    <property type="entry name" value="RASGEF_NTER"/>
    <property type="match status" value="1"/>
</dbReference>
<feature type="region of interest" description="Disordered" evidence="3">
    <location>
        <begin position="13"/>
        <end position="36"/>
    </location>
</feature>
<evidence type="ECO:0000256" key="1">
    <source>
        <dbReference type="ARBA" id="ARBA00022658"/>
    </source>
</evidence>
<dbReference type="SMART" id="SM00147">
    <property type="entry name" value="RasGEF"/>
    <property type="match status" value="1"/>
</dbReference>
<dbReference type="PROSITE" id="PS00720">
    <property type="entry name" value="RASGEF"/>
    <property type="match status" value="1"/>
</dbReference>
<feature type="domain" description="Ras-GEF" evidence="4">
    <location>
        <begin position="1055"/>
        <end position="1311"/>
    </location>
</feature>
<dbReference type="InterPro" id="IPR019804">
    <property type="entry name" value="Ras_G-nucl-exch_fac_CS"/>
</dbReference>
<feature type="region of interest" description="Disordered" evidence="3">
    <location>
        <begin position="553"/>
        <end position="582"/>
    </location>
</feature>
<dbReference type="CDD" id="cd06224">
    <property type="entry name" value="REM"/>
    <property type="match status" value="1"/>
</dbReference>
<evidence type="ECO:0000259" key="4">
    <source>
        <dbReference type="PROSITE" id="PS50009"/>
    </source>
</evidence>
<dbReference type="HOGENOM" id="CLU_004883_0_0_1"/>
<accession>A0A099P5J9</accession>
<dbReference type="Gene3D" id="1.20.870.10">
    <property type="entry name" value="Son of sevenless (SoS) protein Chain: S domain 1"/>
    <property type="match status" value="1"/>
</dbReference>
<protein>
    <recommendedName>
        <fullName evidence="8">Guanine nucleotide exchange factor LTE1</fullName>
    </recommendedName>
</protein>
<comment type="caution">
    <text evidence="6">The sequence shown here is derived from an EMBL/GenBank/DDBJ whole genome shotgun (WGS) entry which is preliminary data.</text>
</comment>
<dbReference type="InterPro" id="IPR000651">
    <property type="entry name" value="Ras-like_Gua-exchang_fac_N"/>
</dbReference>
<dbReference type="Pfam" id="PF00618">
    <property type="entry name" value="RasGEF_N"/>
    <property type="match status" value="1"/>
</dbReference>
<dbReference type="InterPro" id="IPR036964">
    <property type="entry name" value="RASGEF_cat_dom_sf"/>
</dbReference>